<dbReference type="PANTHER" id="PTHR10443">
    <property type="entry name" value="MICROSOMAL DIPEPTIDASE"/>
    <property type="match status" value="1"/>
</dbReference>
<dbReference type="STRING" id="1343740.M271_29400"/>
<dbReference type="Proteomes" id="UP000281594">
    <property type="component" value="Unassembled WGS sequence"/>
</dbReference>
<dbReference type="InterPro" id="IPR008257">
    <property type="entry name" value="Pept_M19"/>
</dbReference>
<dbReference type="HOGENOM" id="CLU_031404_4_2_11"/>
<dbReference type="InterPro" id="IPR032466">
    <property type="entry name" value="Metal_Hydrolase"/>
</dbReference>
<reference evidence="1 2" key="1">
    <citation type="journal article" date="2018" name="J. Biol. Chem.">
        <title>Discovery of the actinoplanic acid pathway in Streptomyces rapamycinicus reveals a genetically conserved synergism with rapamycin.</title>
        <authorList>
            <person name="Mrak P."/>
            <person name="Krastel P."/>
            <person name="Pivk Lukancic P."/>
            <person name="Tao J."/>
            <person name="Pistorius D."/>
            <person name="Moore C.M."/>
        </authorList>
    </citation>
    <scope>NUCLEOTIDE SEQUENCE [LARGE SCALE GENOMIC DNA]</scope>
    <source>
        <strain evidence="1 2">NRRL 5491</strain>
    </source>
</reference>
<dbReference type="CDD" id="cd01301">
    <property type="entry name" value="rDP_like"/>
    <property type="match status" value="1"/>
</dbReference>
<gene>
    <name evidence="1" type="ORF">D3C57_114235</name>
</gene>
<comment type="caution">
    <text evidence="1">The sequence shown here is derived from an EMBL/GenBank/DDBJ whole genome shotgun (WGS) entry which is preliminary data.</text>
</comment>
<accession>A0A0A0NK24</accession>
<dbReference type="PANTHER" id="PTHR10443:SF12">
    <property type="entry name" value="DIPEPTIDASE"/>
    <property type="match status" value="1"/>
</dbReference>
<evidence type="ECO:0000313" key="1">
    <source>
        <dbReference type="EMBL" id="RLV79550.1"/>
    </source>
</evidence>
<dbReference type="KEGG" id="src:M271_29400"/>
<dbReference type="Pfam" id="PF01244">
    <property type="entry name" value="Peptidase_M19"/>
    <property type="match status" value="1"/>
</dbReference>
<dbReference type="GO" id="GO:0070573">
    <property type="term" value="F:metallodipeptidase activity"/>
    <property type="evidence" value="ECO:0007669"/>
    <property type="project" value="InterPro"/>
</dbReference>
<sequence>MTDHLAQAHDLLATHPIVDGHNDFPWALREQVRYDLDQRDMATDLTPYTHTDIARLRTGGVGAQFWSVFVRSDFQGDTAVSATLEQIDVVRRFTDRYATDLRPAFTADDMEAARTEGRIASLMGAEGGHSINCSLATLRTLYDLGVRYMTLTHNDNVPWADSATDEPKAHGLTRFGEEVVREMNRLGMLVDLSHVSADTMRDALRVTEAPVVFSHSSARAVCDHPRNIPDDVLESLPANGGVAMATFVPKFVLPEAVAWTREADENMRAHGLHPLEMTPAAMKVQRAFEEANPRPMATVSTVADHLDHMREAAGIDHIGIGGDFDGTAFTPEGLGDVAGYPNLVAELLDRRWSPADLAKLTWQNAVRTLRGAEDAARAAQTTRGPSIATIDQLDAAEPDA</sequence>
<dbReference type="SUPFAM" id="SSF51556">
    <property type="entry name" value="Metallo-dependent hydrolases"/>
    <property type="match status" value="1"/>
</dbReference>
<dbReference type="PROSITE" id="PS51365">
    <property type="entry name" value="RENAL_DIPEPTIDASE_2"/>
    <property type="match status" value="1"/>
</dbReference>
<proteinExistence type="predicted"/>
<name>A0A0A0NK24_STRRN</name>
<dbReference type="eggNOG" id="COG2355">
    <property type="taxonomic scope" value="Bacteria"/>
</dbReference>
<organism evidence="1 2">
    <name type="scientific">Streptomyces rapamycinicus (strain ATCC 29253 / DSM 41530 / NRRL 5491 / AYB-994)</name>
    <name type="common">Streptomyces hygroscopicus (strain ATCC 29253)</name>
    <dbReference type="NCBI Taxonomy" id="1343740"/>
    <lineage>
        <taxon>Bacteria</taxon>
        <taxon>Bacillati</taxon>
        <taxon>Actinomycetota</taxon>
        <taxon>Actinomycetes</taxon>
        <taxon>Kitasatosporales</taxon>
        <taxon>Streptomycetaceae</taxon>
        <taxon>Streptomyces</taxon>
        <taxon>Streptomyces violaceusniger group</taxon>
    </lineage>
</organism>
<dbReference type="RefSeq" id="WP_020870794.1">
    <property type="nucleotide sequence ID" value="NC_022785.1"/>
</dbReference>
<dbReference type="GO" id="GO:0006508">
    <property type="term" value="P:proteolysis"/>
    <property type="evidence" value="ECO:0007669"/>
    <property type="project" value="InterPro"/>
</dbReference>
<protein>
    <submittedName>
        <fullName evidence="1">Membrane dipeptidase</fullName>
    </submittedName>
</protein>
<dbReference type="EMBL" id="QYCY01000001">
    <property type="protein sequence ID" value="RLV79550.1"/>
    <property type="molecule type" value="Genomic_DNA"/>
</dbReference>
<dbReference type="AlphaFoldDB" id="A0A0A0NK24"/>
<evidence type="ECO:0000313" key="2">
    <source>
        <dbReference type="Proteomes" id="UP000281594"/>
    </source>
</evidence>
<dbReference type="Gene3D" id="3.20.20.140">
    <property type="entry name" value="Metal-dependent hydrolases"/>
    <property type="match status" value="1"/>
</dbReference>